<accession>A0ABP7C5A8</accession>
<dbReference type="InterPro" id="IPR050166">
    <property type="entry name" value="ABC_transporter_ATP-bind"/>
</dbReference>
<name>A0ABP7C5A8_9MICC</name>
<gene>
    <name evidence="5" type="ORF">GCM10023081_14020</name>
</gene>
<keyword evidence="1" id="KW-0813">Transport</keyword>
<dbReference type="EMBL" id="BAABEO010000009">
    <property type="protein sequence ID" value="GAA3676920.1"/>
    <property type="molecule type" value="Genomic_DNA"/>
</dbReference>
<evidence type="ECO:0000259" key="4">
    <source>
        <dbReference type="PROSITE" id="PS50893"/>
    </source>
</evidence>
<dbReference type="InterPro" id="IPR003593">
    <property type="entry name" value="AAA+_ATPase"/>
</dbReference>
<reference evidence="6" key="1">
    <citation type="journal article" date="2019" name="Int. J. Syst. Evol. Microbiol.">
        <title>The Global Catalogue of Microorganisms (GCM) 10K type strain sequencing project: providing services to taxonomists for standard genome sequencing and annotation.</title>
        <authorList>
            <consortium name="The Broad Institute Genomics Platform"/>
            <consortium name="The Broad Institute Genome Sequencing Center for Infectious Disease"/>
            <person name="Wu L."/>
            <person name="Ma J."/>
        </authorList>
    </citation>
    <scope>NUCLEOTIDE SEQUENCE [LARGE SCALE GENOMIC DNA]</scope>
    <source>
        <strain evidence="6">JCM 30742</strain>
    </source>
</reference>
<evidence type="ECO:0000313" key="6">
    <source>
        <dbReference type="Proteomes" id="UP001500752"/>
    </source>
</evidence>
<dbReference type="Gene3D" id="3.40.50.300">
    <property type="entry name" value="P-loop containing nucleotide triphosphate hydrolases"/>
    <property type="match status" value="1"/>
</dbReference>
<keyword evidence="3 5" id="KW-0067">ATP-binding</keyword>
<dbReference type="PANTHER" id="PTHR42788:SF13">
    <property type="entry name" value="ALIPHATIC SULFONATES IMPORT ATP-BINDING PROTEIN SSUB"/>
    <property type="match status" value="1"/>
</dbReference>
<evidence type="ECO:0000256" key="1">
    <source>
        <dbReference type="ARBA" id="ARBA00022448"/>
    </source>
</evidence>
<dbReference type="SUPFAM" id="SSF52540">
    <property type="entry name" value="P-loop containing nucleoside triphosphate hydrolases"/>
    <property type="match status" value="1"/>
</dbReference>
<keyword evidence="2" id="KW-0547">Nucleotide-binding</keyword>
<evidence type="ECO:0000256" key="2">
    <source>
        <dbReference type="ARBA" id="ARBA00022741"/>
    </source>
</evidence>
<dbReference type="RefSeq" id="WP_345149568.1">
    <property type="nucleotide sequence ID" value="NZ_BAABEO010000009.1"/>
</dbReference>
<dbReference type="SMART" id="SM00382">
    <property type="entry name" value="AAA"/>
    <property type="match status" value="1"/>
</dbReference>
<keyword evidence="6" id="KW-1185">Reference proteome</keyword>
<comment type="caution">
    <text evidence="5">The sequence shown here is derived from an EMBL/GenBank/DDBJ whole genome shotgun (WGS) entry which is preliminary data.</text>
</comment>
<proteinExistence type="predicted"/>
<dbReference type="GO" id="GO:0005524">
    <property type="term" value="F:ATP binding"/>
    <property type="evidence" value="ECO:0007669"/>
    <property type="project" value="UniProtKB-KW"/>
</dbReference>
<evidence type="ECO:0000313" key="5">
    <source>
        <dbReference type="EMBL" id="GAA3676920.1"/>
    </source>
</evidence>
<protein>
    <submittedName>
        <fullName evidence="5">ABC transporter ATP-binding protein</fullName>
    </submittedName>
</protein>
<evidence type="ECO:0000256" key="3">
    <source>
        <dbReference type="ARBA" id="ARBA00022840"/>
    </source>
</evidence>
<sequence length="280" mass="30545">MTAAIQAPPAGTATSVSIQNVTKRYQRSGKTIQALAETSLDFSPGKFISLIGPSGCGKSTLLKIMAGLETATSGRVLFDGVPVTGPRDGTSVAFQKPTLLPWRNVMDNLLLPLQLTGAKIDSSVHDHARQLLTLMGLEDFAGHFPRELSGGMEQRAAIARSLISKPRLLLMDEPFGALDEFTREDLNDELLSLWANEPKTLIFVTHSISEAVFLSDQIVVMKARPGAVHDVIDVPLARPRYRDIRSSPEFYDIIRKVRLSLEEAKSGRVPTEIGRRNGSA</sequence>
<organism evidence="5 6">
    <name type="scientific">Arthrobacter ginkgonis</name>
    <dbReference type="NCBI Taxonomy" id="1630594"/>
    <lineage>
        <taxon>Bacteria</taxon>
        <taxon>Bacillati</taxon>
        <taxon>Actinomycetota</taxon>
        <taxon>Actinomycetes</taxon>
        <taxon>Micrococcales</taxon>
        <taxon>Micrococcaceae</taxon>
        <taxon>Arthrobacter</taxon>
    </lineage>
</organism>
<dbReference type="PANTHER" id="PTHR42788">
    <property type="entry name" value="TAURINE IMPORT ATP-BINDING PROTEIN-RELATED"/>
    <property type="match status" value="1"/>
</dbReference>
<dbReference type="Proteomes" id="UP001500752">
    <property type="component" value="Unassembled WGS sequence"/>
</dbReference>
<dbReference type="PROSITE" id="PS50893">
    <property type="entry name" value="ABC_TRANSPORTER_2"/>
    <property type="match status" value="1"/>
</dbReference>
<feature type="domain" description="ABC transporter" evidence="4">
    <location>
        <begin position="16"/>
        <end position="244"/>
    </location>
</feature>
<dbReference type="InterPro" id="IPR027417">
    <property type="entry name" value="P-loop_NTPase"/>
</dbReference>
<dbReference type="CDD" id="cd03293">
    <property type="entry name" value="ABC_NrtD_SsuB_transporters"/>
    <property type="match status" value="1"/>
</dbReference>
<dbReference type="Pfam" id="PF00005">
    <property type="entry name" value="ABC_tran"/>
    <property type="match status" value="1"/>
</dbReference>
<dbReference type="InterPro" id="IPR003439">
    <property type="entry name" value="ABC_transporter-like_ATP-bd"/>
</dbReference>